<dbReference type="InterPro" id="IPR005145">
    <property type="entry name" value="Sua5_C"/>
</dbReference>
<dbReference type="SUPFAM" id="SSF55821">
    <property type="entry name" value="YrdC/RibB"/>
    <property type="match status" value="1"/>
</dbReference>
<dbReference type="NCBIfam" id="TIGR00057">
    <property type="entry name" value="L-threonylcarbamoyladenylate synthase"/>
    <property type="match status" value="1"/>
</dbReference>
<feature type="binding site" evidence="14">
    <location>
        <position position="198"/>
    </location>
    <ligand>
        <name>ATP</name>
        <dbReference type="ChEBI" id="CHEBI:30616"/>
    </ligand>
</feature>
<feature type="binding site" evidence="14">
    <location>
        <position position="237"/>
    </location>
    <ligand>
        <name>ATP</name>
        <dbReference type="ChEBI" id="CHEBI:30616"/>
    </ligand>
</feature>
<reference evidence="16" key="1">
    <citation type="journal article" date="2014" name="Int. J. Syst. Evol. Microbiol.">
        <title>Complete genome sequence of Corynebacterium casei LMG S-19264T (=DSM 44701T), isolated from a smear-ripened cheese.</title>
        <authorList>
            <consortium name="US DOE Joint Genome Institute (JGI-PGF)"/>
            <person name="Walter F."/>
            <person name="Albersmeier A."/>
            <person name="Kalinowski J."/>
            <person name="Ruckert C."/>
        </authorList>
    </citation>
    <scope>NUCLEOTIDE SEQUENCE</scope>
    <source>
        <strain evidence="16">CGMCC 1.12360</strain>
    </source>
</reference>
<evidence type="ECO:0000256" key="3">
    <source>
        <dbReference type="ARBA" id="ARBA00012584"/>
    </source>
</evidence>
<dbReference type="PROSITE" id="PS51163">
    <property type="entry name" value="YRDC"/>
    <property type="match status" value="1"/>
</dbReference>
<dbReference type="PANTHER" id="PTHR17490">
    <property type="entry name" value="SUA5"/>
    <property type="match status" value="1"/>
</dbReference>
<gene>
    <name evidence="16" type="ORF">GCM10010978_06790</name>
</gene>
<feature type="binding site" evidence="14">
    <location>
        <position position="184"/>
    </location>
    <ligand>
        <name>L-threonine</name>
        <dbReference type="ChEBI" id="CHEBI:57926"/>
    </ligand>
</feature>
<dbReference type="Gene3D" id="3.90.870.10">
    <property type="entry name" value="DHBP synthase"/>
    <property type="match status" value="1"/>
</dbReference>
<evidence type="ECO:0000313" key="16">
    <source>
        <dbReference type="EMBL" id="GGH71158.1"/>
    </source>
</evidence>
<comment type="similarity">
    <text evidence="2 13">Belongs to the SUA5 family.</text>
</comment>
<dbReference type="InterPro" id="IPR006070">
    <property type="entry name" value="Sua5-like_dom"/>
</dbReference>
<comment type="catalytic activity">
    <reaction evidence="12 13">
        <text>L-threonine + hydrogencarbonate + ATP = L-threonylcarbamoyladenylate + diphosphate + H2O</text>
        <dbReference type="Rhea" id="RHEA:36407"/>
        <dbReference type="ChEBI" id="CHEBI:15377"/>
        <dbReference type="ChEBI" id="CHEBI:17544"/>
        <dbReference type="ChEBI" id="CHEBI:30616"/>
        <dbReference type="ChEBI" id="CHEBI:33019"/>
        <dbReference type="ChEBI" id="CHEBI:57926"/>
        <dbReference type="ChEBI" id="CHEBI:73682"/>
        <dbReference type="EC" id="2.7.7.87"/>
    </reaction>
</comment>
<feature type="binding site" evidence="14">
    <location>
        <position position="61"/>
    </location>
    <ligand>
        <name>ATP</name>
        <dbReference type="ChEBI" id="CHEBI:30616"/>
    </ligand>
</feature>
<dbReference type="FunFam" id="3.90.870.10:FF:000008">
    <property type="entry name" value="Threonylcarbamoyl-AMP synthase"/>
    <property type="match status" value="1"/>
</dbReference>
<dbReference type="GO" id="GO:0006450">
    <property type="term" value="P:regulation of translational fidelity"/>
    <property type="evidence" value="ECO:0007669"/>
    <property type="project" value="TreeGrafter"/>
</dbReference>
<keyword evidence="6 13" id="KW-0808">Transferase</keyword>
<dbReference type="AlphaFoldDB" id="A0A8J2ZPQ5"/>
<evidence type="ECO:0000256" key="6">
    <source>
        <dbReference type="ARBA" id="ARBA00022679"/>
    </source>
</evidence>
<dbReference type="InterPro" id="IPR010923">
    <property type="entry name" value="T(6)A37_SUA5"/>
</dbReference>
<evidence type="ECO:0000256" key="11">
    <source>
        <dbReference type="ARBA" id="ARBA00029774"/>
    </source>
</evidence>
<feature type="domain" description="YrdC-like" evidence="15">
    <location>
        <begin position="16"/>
        <end position="202"/>
    </location>
</feature>
<dbReference type="GO" id="GO:0008033">
    <property type="term" value="P:tRNA processing"/>
    <property type="evidence" value="ECO:0007669"/>
    <property type="project" value="UniProtKB-KW"/>
</dbReference>
<evidence type="ECO:0000256" key="1">
    <source>
        <dbReference type="ARBA" id="ARBA00004496"/>
    </source>
</evidence>
<dbReference type="InterPro" id="IPR050156">
    <property type="entry name" value="TC-AMP_synthase_SUA5"/>
</dbReference>
<evidence type="ECO:0000256" key="4">
    <source>
        <dbReference type="ARBA" id="ARBA00015492"/>
    </source>
</evidence>
<dbReference type="PIRSF" id="PIRSF004930">
    <property type="entry name" value="Tln_factor_SUA5"/>
    <property type="match status" value="1"/>
</dbReference>
<dbReference type="Gene3D" id="3.40.50.11030">
    <property type="entry name" value="Threonylcarbamoyl-AMP synthase, C-terminal domain"/>
    <property type="match status" value="1"/>
</dbReference>
<evidence type="ECO:0000259" key="15">
    <source>
        <dbReference type="PROSITE" id="PS51163"/>
    </source>
</evidence>
<evidence type="ECO:0000256" key="5">
    <source>
        <dbReference type="ARBA" id="ARBA00022490"/>
    </source>
</evidence>
<feature type="binding site" evidence="14">
    <location>
        <position position="65"/>
    </location>
    <ligand>
        <name>ATP</name>
        <dbReference type="ChEBI" id="CHEBI:30616"/>
    </ligand>
</feature>
<dbReference type="PANTHER" id="PTHR17490:SF16">
    <property type="entry name" value="THREONYLCARBAMOYL-AMP SYNTHASE"/>
    <property type="match status" value="1"/>
</dbReference>
<evidence type="ECO:0000256" key="12">
    <source>
        <dbReference type="ARBA" id="ARBA00048366"/>
    </source>
</evidence>
<reference evidence="16" key="2">
    <citation type="submission" date="2020-09" db="EMBL/GenBank/DDBJ databases">
        <authorList>
            <person name="Sun Q."/>
            <person name="Zhou Y."/>
        </authorList>
    </citation>
    <scope>NUCLEOTIDE SEQUENCE</scope>
    <source>
        <strain evidence="16">CGMCC 1.12360</strain>
    </source>
</reference>
<feature type="binding site" evidence="14">
    <location>
        <position position="124"/>
    </location>
    <ligand>
        <name>L-threonine</name>
        <dbReference type="ChEBI" id="CHEBI:57926"/>
    </ligand>
</feature>
<dbReference type="Pfam" id="PF01300">
    <property type="entry name" value="Sua5_yciO_yrdC"/>
    <property type="match status" value="1"/>
</dbReference>
<dbReference type="Pfam" id="PF03481">
    <property type="entry name" value="Sua5_C"/>
    <property type="match status" value="1"/>
</dbReference>
<keyword evidence="9 13" id="KW-0547">Nucleotide-binding</keyword>
<name>A0A8J2ZPQ5_9BACI</name>
<comment type="caution">
    <text evidence="16">The sequence shown here is derived from an EMBL/GenBank/DDBJ whole genome shotgun (WGS) entry which is preliminary data.</text>
</comment>
<proteinExistence type="inferred from homology"/>
<dbReference type="GO" id="GO:0061710">
    <property type="term" value="F:L-threonylcarbamoyladenylate synthase"/>
    <property type="evidence" value="ECO:0007669"/>
    <property type="project" value="UniProtKB-EC"/>
</dbReference>
<dbReference type="GO" id="GO:0005524">
    <property type="term" value="F:ATP binding"/>
    <property type="evidence" value="ECO:0007669"/>
    <property type="project" value="UniProtKB-UniRule"/>
</dbReference>
<feature type="binding site" evidence="14">
    <location>
        <position position="120"/>
    </location>
    <ligand>
        <name>ATP</name>
        <dbReference type="ChEBI" id="CHEBI:30616"/>
    </ligand>
</feature>
<evidence type="ECO:0000256" key="7">
    <source>
        <dbReference type="ARBA" id="ARBA00022694"/>
    </source>
</evidence>
<feature type="binding site" evidence="14">
    <location>
        <position position="144"/>
    </location>
    <ligand>
        <name>ATP</name>
        <dbReference type="ChEBI" id="CHEBI:30616"/>
    </ligand>
</feature>
<feature type="binding site" evidence="14">
    <location>
        <position position="70"/>
    </location>
    <ligand>
        <name>L-threonine</name>
        <dbReference type="ChEBI" id="CHEBI:57926"/>
    </ligand>
</feature>
<organism evidence="16 17">
    <name type="scientific">Compostibacillus humi</name>
    <dbReference type="NCBI Taxonomy" id="1245525"/>
    <lineage>
        <taxon>Bacteria</taxon>
        <taxon>Bacillati</taxon>
        <taxon>Bacillota</taxon>
        <taxon>Bacilli</taxon>
        <taxon>Bacillales</taxon>
        <taxon>Bacillaceae</taxon>
        <taxon>Compostibacillus</taxon>
    </lineage>
</organism>
<keyword evidence="8 13" id="KW-0548">Nucleotidyltransferase</keyword>
<evidence type="ECO:0000256" key="10">
    <source>
        <dbReference type="ARBA" id="ARBA00022840"/>
    </source>
</evidence>
<dbReference type="GO" id="GO:0005737">
    <property type="term" value="C:cytoplasm"/>
    <property type="evidence" value="ECO:0007669"/>
    <property type="project" value="UniProtKB-SubCell"/>
</dbReference>
<comment type="function">
    <text evidence="13">Required for the formation of a threonylcarbamoyl group on adenosine at position 37 (t(6)A37) in tRNAs that read codons beginning with adenine.</text>
</comment>
<evidence type="ECO:0000256" key="2">
    <source>
        <dbReference type="ARBA" id="ARBA00007663"/>
    </source>
</evidence>
<evidence type="ECO:0000256" key="14">
    <source>
        <dbReference type="PIRSR" id="PIRSR004930-1"/>
    </source>
</evidence>
<dbReference type="EMBL" id="BMEV01000008">
    <property type="protein sequence ID" value="GGH71158.1"/>
    <property type="molecule type" value="Genomic_DNA"/>
</dbReference>
<dbReference type="RefSeq" id="WP_188390970.1">
    <property type="nucleotide sequence ID" value="NZ_BMEV01000008.1"/>
</dbReference>
<evidence type="ECO:0000256" key="9">
    <source>
        <dbReference type="ARBA" id="ARBA00022741"/>
    </source>
</evidence>
<evidence type="ECO:0000256" key="8">
    <source>
        <dbReference type="ARBA" id="ARBA00022695"/>
    </source>
</evidence>
<dbReference type="FunFam" id="3.40.50.11030:FF:000001">
    <property type="entry name" value="Threonylcarbamoyl-AMP synthase"/>
    <property type="match status" value="1"/>
</dbReference>
<dbReference type="Proteomes" id="UP000602050">
    <property type="component" value="Unassembled WGS sequence"/>
</dbReference>
<keyword evidence="7 13" id="KW-0819">tRNA processing</keyword>
<accession>A0A8J2ZPQ5</accession>
<dbReference type="InterPro" id="IPR017945">
    <property type="entry name" value="DHBP_synth_RibB-like_a/b_dom"/>
</dbReference>
<evidence type="ECO:0000256" key="13">
    <source>
        <dbReference type="PIRNR" id="PIRNR004930"/>
    </source>
</evidence>
<dbReference type="GO" id="GO:0003725">
    <property type="term" value="F:double-stranded RNA binding"/>
    <property type="evidence" value="ECO:0007669"/>
    <property type="project" value="UniProtKB-UniRule"/>
</dbReference>
<dbReference type="InterPro" id="IPR038385">
    <property type="entry name" value="Sua5/YwlC_C"/>
</dbReference>
<feature type="binding site" evidence="14">
    <location>
        <position position="146"/>
    </location>
    <ligand>
        <name>ATP</name>
        <dbReference type="ChEBI" id="CHEBI:30616"/>
    </ligand>
</feature>
<feature type="binding site" evidence="14">
    <location>
        <position position="38"/>
    </location>
    <ligand>
        <name>L-threonine</name>
        <dbReference type="ChEBI" id="CHEBI:57926"/>
    </ligand>
</feature>
<keyword evidence="10 13" id="KW-0067">ATP-binding</keyword>
<dbReference type="EC" id="2.7.7.87" evidence="3 13"/>
<keyword evidence="5 13" id="KW-0963">Cytoplasm</keyword>
<feature type="binding site" evidence="14">
    <location>
        <position position="154"/>
    </location>
    <ligand>
        <name>ATP</name>
        <dbReference type="ChEBI" id="CHEBI:30616"/>
    </ligand>
</feature>
<comment type="subcellular location">
    <subcellularLocation>
        <location evidence="1 13">Cytoplasm</location>
    </subcellularLocation>
</comment>
<keyword evidence="17" id="KW-1185">Reference proteome</keyword>
<sequence length="343" mass="36692">MKTIRWKINTGETDFLEAIEAAAAMLKEGKTVAFPTETVYGLGADATNPQAVDNIFRAKGRPQDNPLIAHVATIEQLKQLVTYIPPYAEKLIEAYSPGPITYVLKDNGTCAENVTAGLETVAVRIPDHPVALALLKKTGRPVAAPSANISGKPSPTTADHVWEDLQGKIAGLIDGGPTGVGVESTVIDCTGDVPIILRPGGITKEQLEEVAGTVVIDPGLTDQKEKPKSPGMKYRHYAPEIPLWLVEGGPSVLQKLIDKKRKAGLKVAVLASTMTCSQLEGDALYPLGEDLAEIAARLYEGLRTFKKGDYDLILCETFPEEGIGQAIMNRLRKAASNTLTAAD</sequence>
<protein>
    <recommendedName>
        <fullName evidence="4 13">Threonylcarbamoyl-AMP synthase</fullName>
        <shortName evidence="13">TC-AMP synthase</shortName>
        <ecNumber evidence="3 13">2.7.7.87</ecNumber>
    </recommendedName>
    <alternativeName>
        <fullName evidence="11 13">L-threonylcarbamoyladenylate synthase</fullName>
    </alternativeName>
</protein>
<evidence type="ECO:0000313" key="17">
    <source>
        <dbReference type="Proteomes" id="UP000602050"/>
    </source>
</evidence>
<dbReference type="GO" id="GO:0000049">
    <property type="term" value="F:tRNA binding"/>
    <property type="evidence" value="ECO:0007669"/>
    <property type="project" value="TreeGrafter"/>
</dbReference>